<feature type="transmembrane region" description="Helical" evidence="12">
    <location>
        <begin position="407"/>
        <end position="428"/>
    </location>
</feature>
<feature type="transmembrane region" description="Helical" evidence="12">
    <location>
        <begin position="462"/>
        <end position="486"/>
    </location>
</feature>
<dbReference type="RefSeq" id="WP_151666238.1">
    <property type="nucleotide sequence ID" value="NZ_WBVO01000001.1"/>
</dbReference>
<reference evidence="13 14" key="1">
    <citation type="submission" date="2019-09" db="EMBL/GenBank/DDBJ databases">
        <title>Genomes of family Cryomorphaceae.</title>
        <authorList>
            <person name="Bowman J.P."/>
        </authorList>
    </citation>
    <scope>NUCLEOTIDE SEQUENCE [LARGE SCALE GENOMIC DNA]</scope>
    <source>
        <strain evidence="13 14">LMG 25704</strain>
    </source>
</reference>
<evidence type="ECO:0000256" key="11">
    <source>
        <dbReference type="RuleBase" id="RU362091"/>
    </source>
</evidence>
<keyword evidence="5 12" id="KW-0812">Transmembrane</keyword>
<feature type="transmembrane region" description="Helical" evidence="12">
    <location>
        <begin position="283"/>
        <end position="308"/>
    </location>
</feature>
<feature type="transmembrane region" description="Helical" evidence="12">
    <location>
        <begin position="6"/>
        <end position="23"/>
    </location>
</feature>
<keyword evidence="9 12" id="KW-0472">Membrane</keyword>
<evidence type="ECO:0000256" key="6">
    <source>
        <dbReference type="ARBA" id="ARBA00022989"/>
    </source>
</evidence>
<keyword evidence="3" id="KW-0813">Transport</keyword>
<accession>A0A6N6RM58</accession>
<feature type="transmembrane region" description="Helical" evidence="12">
    <location>
        <begin position="440"/>
        <end position="456"/>
    </location>
</feature>
<proteinExistence type="inferred from homology"/>
<feature type="transmembrane region" description="Helical" evidence="12">
    <location>
        <begin position="182"/>
        <end position="200"/>
    </location>
</feature>
<comment type="similarity">
    <text evidence="2 11">Belongs to the sodium:solute symporter (SSF) (TC 2.A.21) family.</text>
</comment>
<feature type="transmembrane region" description="Helical" evidence="12">
    <location>
        <begin position="43"/>
        <end position="66"/>
    </location>
</feature>
<organism evidence="13 14">
    <name type="scientific">Phaeocystidibacter luteus</name>
    <dbReference type="NCBI Taxonomy" id="911197"/>
    <lineage>
        <taxon>Bacteria</taxon>
        <taxon>Pseudomonadati</taxon>
        <taxon>Bacteroidota</taxon>
        <taxon>Flavobacteriia</taxon>
        <taxon>Flavobacteriales</taxon>
        <taxon>Phaeocystidibacteraceae</taxon>
        <taxon>Phaeocystidibacter</taxon>
    </lineage>
</organism>
<evidence type="ECO:0000256" key="5">
    <source>
        <dbReference type="ARBA" id="ARBA00022692"/>
    </source>
</evidence>
<dbReference type="CDD" id="cd10326">
    <property type="entry name" value="SLC5sbd_NIS-like"/>
    <property type="match status" value="1"/>
</dbReference>
<dbReference type="GO" id="GO:0015293">
    <property type="term" value="F:symporter activity"/>
    <property type="evidence" value="ECO:0007669"/>
    <property type="project" value="TreeGrafter"/>
</dbReference>
<dbReference type="Gene3D" id="1.20.1730.10">
    <property type="entry name" value="Sodium/glucose cotransporter"/>
    <property type="match status" value="1"/>
</dbReference>
<evidence type="ECO:0000256" key="2">
    <source>
        <dbReference type="ARBA" id="ARBA00006434"/>
    </source>
</evidence>
<evidence type="ECO:0000256" key="9">
    <source>
        <dbReference type="ARBA" id="ARBA00023136"/>
    </source>
</evidence>
<evidence type="ECO:0000256" key="3">
    <source>
        <dbReference type="ARBA" id="ARBA00022448"/>
    </source>
</evidence>
<feature type="transmembrane region" description="Helical" evidence="12">
    <location>
        <begin position="384"/>
        <end position="401"/>
    </location>
</feature>
<keyword evidence="14" id="KW-1185">Reference proteome</keyword>
<gene>
    <name evidence="13" type="ORF">F8C67_02645</name>
</gene>
<feature type="transmembrane region" description="Helical" evidence="12">
    <location>
        <begin position="119"/>
        <end position="137"/>
    </location>
</feature>
<feature type="transmembrane region" description="Helical" evidence="12">
    <location>
        <begin position="245"/>
        <end position="262"/>
    </location>
</feature>
<keyword evidence="4" id="KW-1003">Cell membrane</keyword>
<dbReference type="InterPro" id="IPR038377">
    <property type="entry name" value="Na/Glc_symporter_sf"/>
</dbReference>
<evidence type="ECO:0000256" key="8">
    <source>
        <dbReference type="ARBA" id="ARBA00023065"/>
    </source>
</evidence>
<dbReference type="OrthoDB" id="891563at2"/>
<evidence type="ECO:0000313" key="13">
    <source>
        <dbReference type="EMBL" id="KAB2814659.1"/>
    </source>
</evidence>
<dbReference type="PROSITE" id="PS50283">
    <property type="entry name" value="NA_SOLUT_SYMP_3"/>
    <property type="match status" value="1"/>
</dbReference>
<feature type="transmembrane region" description="Helical" evidence="12">
    <location>
        <begin position="320"/>
        <end position="344"/>
    </location>
</feature>
<dbReference type="Pfam" id="PF00474">
    <property type="entry name" value="SSF"/>
    <property type="match status" value="1"/>
</dbReference>
<protein>
    <submittedName>
        <fullName evidence="13">Sodium:solute symporter</fullName>
    </submittedName>
</protein>
<evidence type="ECO:0000256" key="1">
    <source>
        <dbReference type="ARBA" id="ARBA00004651"/>
    </source>
</evidence>
<feature type="transmembrane region" description="Helical" evidence="12">
    <location>
        <begin position="149"/>
        <end position="170"/>
    </location>
</feature>
<name>A0A6N6RM58_9FLAO</name>
<dbReference type="PANTHER" id="PTHR42985">
    <property type="entry name" value="SODIUM-COUPLED MONOCARBOXYLATE TRANSPORTER"/>
    <property type="match status" value="1"/>
</dbReference>
<keyword evidence="7" id="KW-0915">Sodium</keyword>
<keyword evidence="8" id="KW-0406">Ion transport</keyword>
<evidence type="ECO:0000256" key="10">
    <source>
        <dbReference type="ARBA" id="ARBA00023201"/>
    </source>
</evidence>
<dbReference type="GO" id="GO:0006814">
    <property type="term" value="P:sodium ion transport"/>
    <property type="evidence" value="ECO:0007669"/>
    <property type="project" value="UniProtKB-KW"/>
</dbReference>
<sequence>MSPLSILFLVLGYFAILLLIARITGKNDSNETFFTGNRNSPWFVVAFGMIGASLSGVTFISVPGWVADSKFAYMQMVLGYFAGYVVIAHVLLPLYYRLNLTSIYTYLRDRFGNSTYKTGAVFFLISRIVGASFRLFLVANVLQLAVFDALGVPFAATVFGTILLIWVYTFRGGIKTIVYTDTLQTLFMLLAVGLTVYYLSDALIPEGTSLVDYISAHPDSQVWFFGEEKGGFWNSLFNGASGQHFLKQFLGGMFITICMTGLDQDMMQKNLTCRSLKDAQKNMYGFSISLIFVNLLFLSLGILLYDYAAKIGIDAANDDLYPAIALTEGLPAVVTVFFIIGLIASAYSSADSALTSLTTSFSVDILEVDTSSNDREVKALRRKVHIGMSLVIFVVIILFKYTAPKNVISDLFRVATYTYGPLLGLYAFGLMNKRPVRDQLVPIAAIASPTLAYVMYENSERWFNYTFGFELLLLNGAFMMFLLWLLSLGKIGELGRNEEVLDLE</sequence>
<keyword evidence="10" id="KW-0739">Sodium transport</keyword>
<evidence type="ECO:0000256" key="7">
    <source>
        <dbReference type="ARBA" id="ARBA00023053"/>
    </source>
</evidence>
<evidence type="ECO:0000256" key="4">
    <source>
        <dbReference type="ARBA" id="ARBA00022475"/>
    </source>
</evidence>
<dbReference type="InterPro" id="IPR001734">
    <property type="entry name" value="Na/solute_symporter"/>
</dbReference>
<dbReference type="GO" id="GO:0005886">
    <property type="term" value="C:plasma membrane"/>
    <property type="evidence" value="ECO:0007669"/>
    <property type="project" value="UniProtKB-SubCell"/>
</dbReference>
<keyword evidence="6 12" id="KW-1133">Transmembrane helix</keyword>
<feature type="transmembrane region" description="Helical" evidence="12">
    <location>
        <begin position="78"/>
        <end position="98"/>
    </location>
</feature>
<dbReference type="InterPro" id="IPR051163">
    <property type="entry name" value="Sodium:Solute_Symporter_SSF"/>
</dbReference>
<dbReference type="EMBL" id="WBVO01000001">
    <property type="protein sequence ID" value="KAB2814659.1"/>
    <property type="molecule type" value="Genomic_DNA"/>
</dbReference>
<evidence type="ECO:0000256" key="12">
    <source>
        <dbReference type="SAM" id="Phobius"/>
    </source>
</evidence>
<evidence type="ECO:0000313" key="14">
    <source>
        <dbReference type="Proteomes" id="UP000468650"/>
    </source>
</evidence>
<dbReference type="PANTHER" id="PTHR42985:SF47">
    <property type="entry name" value="INTEGRAL MEMBRANE TRANSPORT PROTEIN"/>
    <property type="match status" value="1"/>
</dbReference>
<dbReference type="AlphaFoldDB" id="A0A6N6RM58"/>
<comment type="caution">
    <text evidence="13">The sequence shown here is derived from an EMBL/GenBank/DDBJ whole genome shotgun (WGS) entry which is preliminary data.</text>
</comment>
<dbReference type="Proteomes" id="UP000468650">
    <property type="component" value="Unassembled WGS sequence"/>
</dbReference>
<comment type="subcellular location">
    <subcellularLocation>
        <location evidence="1">Cell membrane</location>
        <topology evidence="1">Multi-pass membrane protein</topology>
    </subcellularLocation>
</comment>